<dbReference type="GO" id="GO:0005739">
    <property type="term" value="C:mitochondrion"/>
    <property type="evidence" value="ECO:0007669"/>
    <property type="project" value="TreeGrafter"/>
</dbReference>
<keyword evidence="5" id="KW-0067">ATP-binding</keyword>
<dbReference type="InterPro" id="IPR002310">
    <property type="entry name" value="Gly-tRNA_ligase_asu"/>
</dbReference>
<dbReference type="GO" id="GO:0004820">
    <property type="term" value="F:glycine-tRNA ligase activity"/>
    <property type="evidence" value="ECO:0007669"/>
    <property type="project" value="UniProtKB-EC"/>
</dbReference>
<evidence type="ECO:0000256" key="5">
    <source>
        <dbReference type="ARBA" id="ARBA00022840"/>
    </source>
</evidence>
<proteinExistence type="inferred from homology"/>
<dbReference type="SUPFAM" id="SSF55681">
    <property type="entry name" value="Class II aaRS and biotin synthetases"/>
    <property type="match status" value="1"/>
</dbReference>
<dbReference type="NCBIfam" id="TIGR00388">
    <property type="entry name" value="glyQ"/>
    <property type="match status" value="1"/>
</dbReference>
<keyword evidence="10" id="KW-1185">Reference proteome</keyword>
<dbReference type="HAMAP" id="MF_00255">
    <property type="entry name" value="Gly_tRNA_synth_beta"/>
    <property type="match status" value="1"/>
</dbReference>
<evidence type="ECO:0000256" key="9">
    <source>
        <dbReference type="SAM" id="MobiDB-lite"/>
    </source>
</evidence>
<evidence type="ECO:0000256" key="2">
    <source>
        <dbReference type="ARBA" id="ARBA00012829"/>
    </source>
</evidence>
<evidence type="ECO:0000256" key="4">
    <source>
        <dbReference type="ARBA" id="ARBA00022741"/>
    </source>
</evidence>
<dbReference type="Pfam" id="PF02092">
    <property type="entry name" value="tRNA_synt_2f"/>
    <property type="match status" value="1"/>
</dbReference>
<dbReference type="GO" id="GO:0005524">
    <property type="term" value="F:ATP binding"/>
    <property type="evidence" value="ECO:0007669"/>
    <property type="project" value="UniProtKB-KW"/>
</dbReference>
<feature type="compositionally biased region" description="Low complexity" evidence="9">
    <location>
        <begin position="20"/>
        <end position="37"/>
    </location>
</feature>
<dbReference type="Gene3D" id="1.20.58.180">
    <property type="entry name" value="Class II aaRS and biotin synthetases, domain 2"/>
    <property type="match status" value="1"/>
</dbReference>
<dbReference type="Gene3D" id="3.30.930.10">
    <property type="entry name" value="Bira Bifunctional Protein, Domain 2"/>
    <property type="match status" value="1"/>
</dbReference>
<evidence type="ECO:0000313" key="11">
    <source>
        <dbReference type="RefSeq" id="XP_015938828.1"/>
    </source>
</evidence>
<keyword evidence="7" id="KW-0030">Aminoacyl-tRNA synthetase</keyword>
<dbReference type="CDD" id="cd00733">
    <property type="entry name" value="GlyRS_alpha_core"/>
    <property type="match status" value="1"/>
</dbReference>
<dbReference type="InterPro" id="IPR006194">
    <property type="entry name" value="Gly-tRNA-synth_heterodimer"/>
</dbReference>
<feature type="region of interest" description="Disordered" evidence="9">
    <location>
        <begin position="20"/>
        <end position="43"/>
    </location>
</feature>
<reference evidence="11" key="1">
    <citation type="journal article" date="2014" name="PLoS ONE">
        <title>Comparisons of De Novo Transcriptome Assemblers in Diploid and Polyploid Species Using Peanut (Arachis spp.) RNA-Seq Data.</title>
        <authorList>
            <person name="Chopra R."/>
            <person name="Burow G."/>
            <person name="Farmer A."/>
            <person name="Mudge J."/>
            <person name="Simpson C.E."/>
            <person name="Burow M.D."/>
        </authorList>
    </citation>
    <scope>NUCLEOTIDE SEQUENCE</scope>
</reference>
<keyword evidence="4" id="KW-0547">Nucleotide-binding</keyword>
<organism evidence="10 11">
    <name type="scientific">Arachis duranensis</name>
    <name type="common">Wild peanut</name>
    <dbReference type="NCBI Taxonomy" id="130453"/>
    <lineage>
        <taxon>Eukaryota</taxon>
        <taxon>Viridiplantae</taxon>
        <taxon>Streptophyta</taxon>
        <taxon>Embryophyta</taxon>
        <taxon>Tracheophyta</taxon>
        <taxon>Spermatophyta</taxon>
        <taxon>Magnoliopsida</taxon>
        <taxon>eudicotyledons</taxon>
        <taxon>Gunneridae</taxon>
        <taxon>Pentapetalae</taxon>
        <taxon>rosids</taxon>
        <taxon>fabids</taxon>
        <taxon>Fabales</taxon>
        <taxon>Fabaceae</taxon>
        <taxon>Papilionoideae</taxon>
        <taxon>50 kb inversion clade</taxon>
        <taxon>dalbergioids sensu lato</taxon>
        <taxon>Dalbergieae</taxon>
        <taxon>Pterocarpus clade</taxon>
        <taxon>Arachis</taxon>
    </lineage>
</organism>
<accession>A0A6P4B9W2</accession>
<dbReference type="RefSeq" id="XP_015938828.1">
    <property type="nucleotide sequence ID" value="XM_016083342.2"/>
</dbReference>
<evidence type="ECO:0000256" key="7">
    <source>
        <dbReference type="ARBA" id="ARBA00023146"/>
    </source>
</evidence>
<dbReference type="HAMAP" id="MF_00254">
    <property type="entry name" value="Gly_tRNA_synth_alpha"/>
    <property type="match status" value="1"/>
</dbReference>
<dbReference type="Proteomes" id="UP000515211">
    <property type="component" value="Chromosome 9"/>
</dbReference>
<gene>
    <name evidence="11" type="primary">LOC107464430</name>
</gene>
<dbReference type="FunFam" id="3.30.930.10:FF:000006">
    <property type="entry name" value="Glycine--tRNA ligase alpha subunit"/>
    <property type="match status" value="1"/>
</dbReference>
<comment type="similarity">
    <text evidence="1">Belongs to the class-II aminoacyl-tRNA synthetase family.</text>
</comment>
<keyword evidence="3 11" id="KW-0436">Ligase</keyword>
<dbReference type="PROSITE" id="PS50861">
    <property type="entry name" value="AA_TRNA_LIGASE_II_GLYAB"/>
    <property type="match status" value="2"/>
</dbReference>
<dbReference type="SUPFAM" id="SSF109604">
    <property type="entry name" value="HD-domain/PDEase-like"/>
    <property type="match status" value="1"/>
</dbReference>
<evidence type="ECO:0000256" key="3">
    <source>
        <dbReference type="ARBA" id="ARBA00022598"/>
    </source>
</evidence>
<dbReference type="NCBIfam" id="TIGR00211">
    <property type="entry name" value="glyS"/>
    <property type="match status" value="1"/>
</dbReference>
<dbReference type="InterPro" id="IPR015944">
    <property type="entry name" value="Gly-tRNA-synth_bsu"/>
</dbReference>
<sequence>LAATRLPSILLRRRQFASLPASASTPPTSVSPHSTSAQPNTLPQAPTLTFQQAIQRLQDYWASVGCSIMQCSNTEVGAGTMNPLTYLRVLGPEPWNVAYVEPSIRPDDSRYGENPNRLQRHTQFQVILKPDPGNSQDLFIRSLSALGIDVTAHDIRFVEDNWESPVLGAWGLGWEIWMDGMEITQFTYFQQAGSLPLSPVSVEITYGLERIIMLLQGVDHFKKIKYSDGITYGELFLENEKEMSAYYLEHASVDHVQKHFDFFEEEARRLLSSGLAIPAYDQLLKTSHAFNILDSRGFVGVTERARYFGRMRSLARQCAQLWLKTRENLGFPLGFISEPDNFVLPKEVLEAACEKVHDQSRAFVLEIGTEEMPPQDVVDASKQLKDLMLQLLEKQRLKHGNMQVFGTPRRLVVAIENLSTKQAEVEVEVRGPPVSKSFDHEGNPTKAIEGFSRRYSVPLDLVYRKVDGKTEYVYARVKELSRYSLEVLSEDLPATISKISFPKTMKWNSQVIFSRPIRWILAMHGDVVVPFMFAGVLSGNLSRGLRNTSSAILQVESAESYSVAMKHAGINVAVEDRKKIVVQQSNALAESVNGQIVIPTGLLDEVVNLVEAPIPVLGKFKETFLALPKELLSMVMQKHQKYFAVCDDEGQLLPYFIAVANGAIDETTVRKGNEAVLRARYEDAKFFYEMDTRKKFSEFRKQLKDILFHEKLGTMLDKMTRIENMVIMLSCILNISEDKQQIIRDAASLAMSDLATAVVTEFTSLSGIMGRHYAIRDGYSEQIADALFEITLPRFSGDMLPKSDAGIVLAIADRLDSLVGLFSAGCQPSSTNDPFGLRRISYGLVQLLVEKNKNLNLKEALQLAADAQSIKVDPHVIDDVYQFVTRRLEQFLVDKGVSAEFVRSVLAERAKFPSLAAKSAYKMEELSRDTLFPKVVEAYSRPTRIVRGKEGELNMTVDEAAFETNEERVLWSTFLSVKEGINPGLDIDDFVEISSQLIQPLEDFFNNVFVMVDDDKIRKNRLAMLKEISELPRGIADLTVLPGF</sequence>
<dbReference type="FunFam" id="1.20.58.180:FF:000002">
    <property type="entry name" value="Glycine--tRNA ligase, chloroplastic/mitochondrial 2"/>
    <property type="match status" value="1"/>
</dbReference>
<feature type="non-terminal residue" evidence="11">
    <location>
        <position position="1"/>
    </location>
</feature>
<dbReference type="PANTHER" id="PTHR30075:SF2">
    <property type="entry name" value="GLYCINE--TRNA LIGASE, CHLOROPLASTIC_MITOCHONDRIAL 2"/>
    <property type="match status" value="1"/>
</dbReference>
<evidence type="ECO:0000256" key="8">
    <source>
        <dbReference type="ARBA" id="ARBA00047937"/>
    </source>
</evidence>
<dbReference type="Pfam" id="PF02091">
    <property type="entry name" value="tRNA-synt_2e"/>
    <property type="match status" value="1"/>
</dbReference>
<reference evidence="11" key="3">
    <citation type="submission" date="2025-08" db="UniProtKB">
        <authorList>
            <consortium name="RefSeq"/>
        </authorList>
    </citation>
    <scope>IDENTIFICATION</scope>
</reference>
<dbReference type="GeneID" id="107464430"/>
<evidence type="ECO:0000256" key="6">
    <source>
        <dbReference type="ARBA" id="ARBA00022917"/>
    </source>
</evidence>
<dbReference type="PRINTS" id="PR01044">
    <property type="entry name" value="TRNASYNTHGA"/>
</dbReference>
<protein>
    <recommendedName>
        <fullName evidence="2">glycine--tRNA ligase</fullName>
        <ecNumber evidence="2">6.1.1.14</ecNumber>
    </recommendedName>
</protein>
<dbReference type="EC" id="6.1.1.14" evidence="2"/>
<dbReference type="GO" id="GO:0009570">
    <property type="term" value="C:chloroplast stroma"/>
    <property type="evidence" value="ECO:0007669"/>
    <property type="project" value="TreeGrafter"/>
</dbReference>
<dbReference type="KEGG" id="adu:107464430"/>
<dbReference type="AlphaFoldDB" id="A0A6P4B9W2"/>
<dbReference type="GO" id="GO:0006426">
    <property type="term" value="P:glycyl-tRNA aminoacylation"/>
    <property type="evidence" value="ECO:0007669"/>
    <property type="project" value="InterPro"/>
</dbReference>
<reference evidence="10" key="2">
    <citation type="journal article" date="2016" name="Nat. Genet.">
        <title>The genome sequences of Arachis duranensis and Arachis ipaensis, the diploid ancestors of cultivated peanut.</title>
        <authorList>
            <person name="Bertioli D.J."/>
            <person name="Cannon S.B."/>
            <person name="Froenicke L."/>
            <person name="Huang G."/>
            <person name="Farmer A.D."/>
            <person name="Cannon E.K."/>
            <person name="Liu X."/>
            <person name="Gao D."/>
            <person name="Clevenger J."/>
            <person name="Dash S."/>
            <person name="Ren L."/>
            <person name="Moretzsohn M.C."/>
            <person name="Shirasawa K."/>
            <person name="Huang W."/>
            <person name="Vidigal B."/>
            <person name="Abernathy B."/>
            <person name="Chu Y."/>
            <person name="Niederhuth C.E."/>
            <person name="Umale P."/>
            <person name="Araujo A.C."/>
            <person name="Kozik A."/>
            <person name="Kim K.D."/>
            <person name="Burow M.D."/>
            <person name="Varshney R.K."/>
            <person name="Wang X."/>
            <person name="Zhang X."/>
            <person name="Barkley N."/>
            <person name="Guimaraes P.M."/>
            <person name="Isobe S."/>
            <person name="Guo B."/>
            <person name="Liao B."/>
            <person name="Stalker H.T."/>
            <person name="Schmitz R.J."/>
            <person name="Scheffler B.E."/>
            <person name="Leal-Bertioli S.C."/>
            <person name="Xun X."/>
            <person name="Jackson S.A."/>
            <person name="Michelmore R."/>
            <person name="Ozias-Akins P."/>
        </authorList>
    </citation>
    <scope>NUCLEOTIDE SEQUENCE [LARGE SCALE GENOMIC DNA]</scope>
    <source>
        <strain evidence="10">cv. V14167</strain>
    </source>
</reference>
<name>A0A6P4B9W2_ARADU</name>
<keyword evidence="6" id="KW-0648">Protein biosynthesis</keyword>
<evidence type="ECO:0000313" key="10">
    <source>
        <dbReference type="Proteomes" id="UP000515211"/>
    </source>
</evidence>
<evidence type="ECO:0000256" key="1">
    <source>
        <dbReference type="ARBA" id="ARBA00008226"/>
    </source>
</evidence>
<dbReference type="OrthoDB" id="1545at2759"/>
<dbReference type="PANTHER" id="PTHR30075">
    <property type="entry name" value="GLYCYL-TRNA SYNTHETASE"/>
    <property type="match status" value="1"/>
</dbReference>
<dbReference type="NCBIfam" id="NF006827">
    <property type="entry name" value="PRK09348.1"/>
    <property type="match status" value="1"/>
</dbReference>
<dbReference type="InterPro" id="IPR045864">
    <property type="entry name" value="aa-tRNA-synth_II/BPL/LPL"/>
</dbReference>
<comment type="catalytic activity">
    <reaction evidence="8">
        <text>tRNA(Gly) + glycine + ATP = glycyl-tRNA(Gly) + AMP + diphosphate</text>
        <dbReference type="Rhea" id="RHEA:16013"/>
        <dbReference type="Rhea" id="RHEA-COMP:9664"/>
        <dbReference type="Rhea" id="RHEA-COMP:9683"/>
        <dbReference type="ChEBI" id="CHEBI:30616"/>
        <dbReference type="ChEBI" id="CHEBI:33019"/>
        <dbReference type="ChEBI" id="CHEBI:57305"/>
        <dbReference type="ChEBI" id="CHEBI:78442"/>
        <dbReference type="ChEBI" id="CHEBI:78522"/>
        <dbReference type="ChEBI" id="CHEBI:456215"/>
        <dbReference type="EC" id="6.1.1.14"/>
    </reaction>
</comment>